<dbReference type="RefSeq" id="WP_118598065.1">
    <property type="nucleotide sequence ID" value="NZ_QSHO01000008.1"/>
</dbReference>
<dbReference type="InterPro" id="IPR036366">
    <property type="entry name" value="PGBDSf"/>
</dbReference>
<feature type="domain" description="Endolysin-like" evidence="2">
    <location>
        <begin position="5"/>
        <end position="160"/>
    </location>
</feature>
<name>A0A3R6ARM6_9FIRM</name>
<dbReference type="Pfam" id="PF01471">
    <property type="entry name" value="PG_binding_1"/>
    <property type="match status" value="1"/>
</dbReference>
<feature type="domain" description="Peptidoglycan binding-like" evidence="1">
    <location>
        <begin position="187"/>
        <end position="250"/>
    </location>
</feature>
<sequence length="252" mass="27537">MSIRIGSARYDENGKLTGGRPGDQTGTEVSMQNFYVHKKGWYVLRPKTKDMADKLAESMITACNNDNIGYCQGHRLGIVKYGINSKVKTEADCGTTVRACIIHATGKDVGNFTTANEKSVLLSSGMFDDIGGYAAGMVLYNGDVIVTKTKGHTAIVTSGNPRKNVKDHLNPYPEPARILKKKFPCMRGDDVRWLQTELIYHGCLDEKDKKGNSNVDGILGNDTATGIGTFQKKVGITVDKKCGPVTREKLKE</sequence>
<dbReference type="InterPro" id="IPR036365">
    <property type="entry name" value="PGBD-like_sf"/>
</dbReference>
<evidence type="ECO:0000259" key="1">
    <source>
        <dbReference type="Pfam" id="PF01471"/>
    </source>
</evidence>
<dbReference type="SUPFAM" id="SSF47090">
    <property type="entry name" value="PGBD-like"/>
    <property type="match status" value="1"/>
</dbReference>
<evidence type="ECO:0000313" key="4">
    <source>
        <dbReference type="Proteomes" id="UP000283513"/>
    </source>
</evidence>
<dbReference type="Gene3D" id="1.10.101.10">
    <property type="entry name" value="PGBD-like superfamily/PGBD"/>
    <property type="match status" value="1"/>
</dbReference>
<evidence type="ECO:0000313" key="3">
    <source>
        <dbReference type="EMBL" id="RHC16785.1"/>
    </source>
</evidence>
<dbReference type="InterPro" id="IPR002477">
    <property type="entry name" value="Peptidoglycan-bd-like"/>
</dbReference>
<gene>
    <name evidence="3" type="ORF">DW856_10800</name>
</gene>
<dbReference type="Proteomes" id="UP000283513">
    <property type="component" value="Unassembled WGS sequence"/>
</dbReference>
<comment type="caution">
    <text evidence="3">The sequence shown here is derived from an EMBL/GenBank/DDBJ whole genome shotgun (WGS) entry which is preliminary data.</text>
</comment>
<proteinExistence type="predicted"/>
<dbReference type="EMBL" id="QSHO01000008">
    <property type="protein sequence ID" value="RHC16785.1"/>
    <property type="molecule type" value="Genomic_DNA"/>
</dbReference>
<protein>
    <submittedName>
        <fullName evidence="3">Peptidoglycan-binding protein</fullName>
    </submittedName>
</protein>
<accession>A0A3R6ARM6</accession>
<dbReference type="AlphaFoldDB" id="A0A3R6ARM6"/>
<evidence type="ECO:0000259" key="2">
    <source>
        <dbReference type="Pfam" id="PF25309"/>
    </source>
</evidence>
<reference evidence="3 4" key="1">
    <citation type="submission" date="2018-08" db="EMBL/GenBank/DDBJ databases">
        <title>A genome reference for cultivated species of the human gut microbiota.</title>
        <authorList>
            <person name="Zou Y."/>
            <person name="Xue W."/>
            <person name="Luo G."/>
        </authorList>
    </citation>
    <scope>NUCLEOTIDE SEQUENCE [LARGE SCALE GENOMIC DNA]</scope>
    <source>
        <strain evidence="3 4">AM37-1AC</strain>
    </source>
</reference>
<organism evidence="3 4">
    <name type="scientific">Roseburia intestinalis</name>
    <dbReference type="NCBI Taxonomy" id="166486"/>
    <lineage>
        <taxon>Bacteria</taxon>
        <taxon>Bacillati</taxon>
        <taxon>Bacillota</taxon>
        <taxon>Clostridia</taxon>
        <taxon>Lachnospirales</taxon>
        <taxon>Lachnospiraceae</taxon>
        <taxon>Roseburia</taxon>
    </lineage>
</organism>
<dbReference type="InterPro" id="IPR057370">
    <property type="entry name" value="ELLD"/>
</dbReference>
<dbReference type="Pfam" id="PF25309">
    <property type="entry name" value="ELLD"/>
    <property type="match status" value="1"/>
</dbReference>